<accession>A0A2A6C2W2</accession>
<protein>
    <submittedName>
        <fullName evidence="1">Uncharacterized protein</fullName>
    </submittedName>
</protein>
<dbReference type="AlphaFoldDB" id="A0A2A6C2W2"/>
<keyword evidence="2" id="KW-1185">Reference proteome</keyword>
<dbReference type="PANTHER" id="PTHR12289:SF32">
    <property type="entry name" value="GST_C_6 DOMAIN-CONTAINING PROTEIN"/>
    <property type="match status" value="1"/>
</dbReference>
<accession>A0A8R1YZ46</accession>
<dbReference type="EnsemblMetazoa" id="PPA40778.1">
    <property type="protein sequence ID" value="PPA40778.1"/>
    <property type="gene ID" value="WBGene00279147"/>
</dbReference>
<gene>
    <name evidence="1" type="primary">WBGene00279147</name>
</gene>
<sequence>MALQVRDFQKNVVYLFQKPFLPSPSLRQSRSFLSPAQFEVRERVPGFTVDAVSSLAASYMRRKAHGGVKGAIGQFTVEEYDEMLRNDLIQLQNVLGDNQFLMGDPRVDCLALGHIGHAYFRLPQSRSYIHELIDSAELSPFKQYLERVVKTLF</sequence>
<proteinExistence type="predicted"/>
<dbReference type="Proteomes" id="UP000005239">
    <property type="component" value="Unassembled WGS sequence"/>
</dbReference>
<dbReference type="PANTHER" id="PTHR12289">
    <property type="entry name" value="METAXIN RELATED"/>
    <property type="match status" value="1"/>
</dbReference>
<reference evidence="2" key="1">
    <citation type="journal article" date="2008" name="Nat. Genet.">
        <title>The Pristionchus pacificus genome provides a unique perspective on nematode lifestyle and parasitism.</title>
        <authorList>
            <person name="Dieterich C."/>
            <person name="Clifton S.W."/>
            <person name="Schuster L.N."/>
            <person name="Chinwalla A."/>
            <person name="Delehaunty K."/>
            <person name="Dinkelacker I."/>
            <person name="Fulton L."/>
            <person name="Fulton R."/>
            <person name="Godfrey J."/>
            <person name="Minx P."/>
            <person name="Mitreva M."/>
            <person name="Roeseler W."/>
            <person name="Tian H."/>
            <person name="Witte H."/>
            <person name="Yang S.P."/>
            <person name="Wilson R.K."/>
            <person name="Sommer R.J."/>
        </authorList>
    </citation>
    <scope>NUCLEOTIDE SEQUENCE [LARGE SCALE GENOMIC DNA]</scope>
    <source>
        <strain evidence="2">PS312</strain>
    </source>
</reference>
<dbReference type="OrthoDB" id="5809458at2759"/>
<reference evidence="1" key="2">
    <citation type="submission" date="2022-06" db="UniProtKB">
        <authorList>
            <consortium name="EnsemblMetazoa"/>
        </authorList>
    </citation>
    <scope>IDENTIFICATION</scope>
    <source>
        <strain evidence="1">PS312</strain>
    </source>
</reference>
<dbReference type="InterPro" id="IPR050931">
    <property type="entry name" value="Mito_Protein_Transport_Metaxin"/>
</dbReference>
<evidence type="ECO:0000313" key="1">
    <source>
        <dbReference type="EnsemblMetazoa" id="PPA40778.1"/>
    </source>
</evidence>
<organism evidence="1 2">
    <name type="scientific">Pristionchus pacificus</name>
    <name type="common">Parasitic nematode worm</name>
    <dbReference type="NCBI Taxonomy" id="54126"/>
    <lineage>
        <taxon>Eukaryota</taxon>
        <taxon>Metazoa</taxon>
        <taxon>Ecdysozoa</taxon>
        <taxon>Nematoda</taxon>
        <taxon>Chromadorea</taxon>
        <taxon>Rhabditida</taxon>
        <taxon>Rhabditina</taxon>
        <taxon>Diplogasteromorpha</taxon>
        <taxon>Diplogasteroidea</taxon>
        <taxon>Neodiplogasteridae</taxon>
        <taxon>Pristionchus</taxon>
    </lineage>
</organism>
<name>A0A2A6C2W2_PRIPA</name>
<evidence type="ECO:0000313" key="2">
    <source>
        <dbReference type="Proteomes" id="UP000005239"/>
    </source>
</evidence>
<dbReference type="GO" id="GO:0005737">
    <property type="term" value="C:cytoplasm"/>
    <property type="evidence" value="ECO:0000318"/>
    <property type="project" value="GO_Central"/>
</dbReference>